<keyword evidence="2" id="KW-1185">Reference proteome</keyword>
<comment type="caution">
    <text evidence="1">The sequence shown here is derived from an EMBL/GenBank/DDBJ whole genome shotgun (WGS) entry which is preliminary data.</text>
</comment>
<accession>A0A4Y2AF89</accession>
<dbReference type="AlphaFoldDB" id="A0A4Y2AF89"/>
<proteinExistence type="predicted"/>
<gene>
    <name evidence="1" type="ORF">AVEN_143231_1</name>
</gene>
<protein>
    <submittedName>
        <fullName evidence="1">Uncharacterized protein</fullName>
    </submittedName>
</protein>
<dbReference type="EMBL" id="BGPR01000014">
    <property type="protein sequence ID" value="GBL77895.1"/>
    <property type="molecule type" value="Genomic_DNA"/>
</dbReference>
<evidence type="ECO:0000313" key="1">
    <source>
        <dbReference type="EMBL" id="GBL77895.1"/>
    </source>
</evidence>
<reference evidence="1 2" key="1">
    <citation type="journal article" date="2019" name="Sci. Rep.">
        <title>Orb-weaving spider Araneus ventricosus genome elucidates the spidroin gene catalogue.</title>
        <authorList>
            <person name="Kono N."/>
            <person name="Nakamura H."/>
            <person name="Ohtoshi R."/>
            <person name="Moran D.A.P."/>
            <person name="Shinohara A."/>
            <person name="Yoshida Y."/>
            <person name="Fujiwara M."/>
            <person name="Mori M."/>
            <person name="Tomita M."/>
            <person name="Arakawa K."/>
        </authorList>
    </citation>
    <scope>NUCLEOTIDE SEQUENCE [LARGE SCALE GENOMIC DNA]</scope>
</reference>
<sequence length="138" mass="15580">MYTHSGVNGFNCSQSPPIAAEGKRWPAGLRMSRGAALRADRPPHCSLPRRRPKFMILARSTCAFQSGRSFFDQLFSIIHKRLTTARPAGGKIHFQSKHAELLLKRGGSFETGNFDKGLIYEVYSFPLEYFIPLFEMVV</sequence>
<organism evidence="1 2">
    <name type="scientific">Araneus ventricosus</name>
    <name type="common">Orbweaver spider</name>
    <name type="synonym">Epeira ventricosa</name>
    <dbReference type="NCBI Taxonomy" id="182803"/>
    <lineage>
        <taxon>Eukaryota</taxon>
        <taxon>Metazoa</taxon>
        <taxon>Ecdysozoa</taxon>
        <taxon>Arthropoda</taxon>
        <taxon>Chelicerata</taxon>
        <taxon>Arachnida</taxon>
        <taxon>Araneae</taxon>
        <taxon>Araneomorphae</taxon>
        <taxon>Entelegynae</taxon>
        <taxon>Araneoidea</taxon>
        <taxon>Araneidae</taxon>
        <taxon>Araneus</taxon>
    </lineage>
</organism>
<dbReference type="Proteomes" id="UP000499080">
    <property type="component" value="Unassembled WGS sequence"/>
</dbReference>
<evidence type="ECO:0000313" key="2">
    <source>
        <dbReference type="Proteomes" id="UP000499080"/>
    </source>
</evidence>
<name>A0A4Y2AF89_ARAVE</name>